<evidence type="ECO:0000313" key="2">
    <source>
        <dbReference type="EMBL" id="AAS52629.1"/>
    </source>
</evidence>
<evidence type="ECO:0000256" key="1">
    <source>
        <dbReference type="SAM" id="MobiDB-lite"/>
    </source>
</evidence>
<sequence>MTQYKVEDYLNLDEGQFSDSAEETGIYLTQAAYDEGFSTTAASVPVILAEVPKLARLSELSLLPQYNSSTGNRVEKKSVQRNRRDRVIRSFVKAFDKTLETSDSSLLSATPSPKSIFSYGFSSSQDEERAFSVVEGHLQIPQDDAYINDGGTMFKLALENSPSVSPEELELLETAPFANNNSDDILSFSQVIEQHANMEQDMVQLEPDASRQVFDYLANLERSVELTSLTFEDQFDVPISVFSQMPQQMHVHMQAQLPGEDEDNEEEEEEAYEEEEEDEEEEETYTEEPSSNFTMPIPLQLTPQPVFHRLQEVRPETLGSSPRMNNFVPEKKRRKLSIQPLTFDQIRLTHGLLRKTMIRHYDTEDLKLQIKKEIAKEQKAVKDALKRPDKAQCPKKRTISKTRLQDVSINFHQALTGLRDLEVVFAQNHILSSGYWSAKANALGVTEMRSIVSVIRQQYENHITFEFVDDDVNPNTIPDGMKLLKFSVISRYCEHLENDRYVNDWVHLITYNDLSELLGFALDISDEMIVVNDDSLIFETQNEPWKRLLMRWRSIYDKKLFIISESKEMMQLKIEKAKSRGKPFNLDEREKKLKEDLFNQLMSYKGLLGAPSKTAKDQALIKTNKLQALIKIVLEKYCWVDPSKVPEGGYRRLF</sequence>
<keyword evidence="3" id="KW-1185">Reference proteome</keyword>
<feature type="region of interest" description="Disordered" evidence="1">
    <location>
        <begin position="254"/>
        <end position="299"/>
    </location>
</feature>
<feature type="compositionally biased region" description="Acidic residues" evidence="1">
    <location>
        <begin position="259"/>
        <end position="286"/>
    </location>
</feature>
<dbReference type="OMA" id="YCEHLEN"/>
<name>Q757R8_EREGS</name>
<dbReference type="InParanoid" id="Q757R8"/>
<proteinExistence type="predicted"/>
<dbReference type="OrthoDB" id="4066848at2759"/>
<reference evidence="2 3" key="1">
    <citation type="journal article" date="2004" name="Science">
        <title>The Ashbya gossypii genome as a tool for mapping the ancient Saccharomyces cerevisiae genome.</title>
        <authorList>
            <person name="Dietrich F.S."/>
            <person name="Voegeli S."/>
            <person name="Brachat S."/>
            <person name="Lerch A."/>
            <person name="Gates K."/>
            <person name="Steiner S."/>
            <person name="Mohr C."/>
            <person name="Pohlmann R."/>
            <person name="Luedi P."/>
            <person name="Choi S."/>
            <person name="Wing R.A."/>
            <person name="Flavier A."/>
            <person name="Gaffney T.D."/>
            <person name="Philippsen P."/>
        </authorList>
    </citation>
    <scope>NUCLEOTIDE SEQUENCE [LARGE SCALE GENOMIC DNA]</scope>
    <source>
        <strain evidence="3">ATCC 10895 / CBS 109.51 / FGSC 9923 / NRRL Y-1056</strain>
    </source>
</reference>
<protein>
    <submittedName>
        <fullName evidence="2">AEL056Wp</fullName>
    </submittedName>
</protein>
<dbReference type="KEGG" id="ago:AGOS_AEL056W"/>
<reference evidence="3" key="2">
    <citation type="journal article" date="2013" name="G3 (Bethesda)">
        <title>Genomes of Ashbya fungi isolated from insects reveal four mating-type loci, numerous translocations, lack of transposons, and distinct gene duplications.</title>
        <authorList>
            <person name="Dietrich F.S."/>
            <person name="Voegeli S."/>
            <person name="Kuo S."/>
            <person name="Philippsen P."/>
        </authorList>
    </citation>
    <scope>GENOME REANNOTATION</scope>
    <source>
        <strain evidence="3">ATCC 10895 / CBS 109.51 / FGSC 9923 / NRRL Y-1056</strain>
    </source>
</reference>
<dbReference type="Proteomes" id="UP000000591">
    <property type="component" value="Chromosome V"/>
</dbReference>
<dbReference type="HOGENOM" id="CLU_424534_0_0_1"/>
<dbReference type="GeneID" id="4620998"/>
<gene>
    <name evidence="2" type="ORF">AGOS_AEL056W</name>
</gene>
<dbReference type="RefSeq" id="NP_984805.1">
    <property type="nucleotide sequence ID" value="NM_210159.1"/>
</dbReference>
<dbReference type="EMBL" id="AE016818">
    <property type="protein sequence ID" value="AAS52629.1"/>
    <property type="molecule type" value="Genomic_DNA"/>
</dbReference>
<organism evidence="2 3">
    <name type="scientific">Eremothecium gossypii (strain ATCC 10895 / CBS 109.51 / FGSC 9923 / NRRL Y-1056)</name>
    <name type="common">Yeast</name>
    <name type="synonym">Ashbya gossypii</name>
    <dbReference type="NCBI Taxonomy" id="284811"/>
    <lineage>
        <taxon>Eukaryota</taxon>
        <taxon>Fungi</taxon>
        <taxon>Dikarya</taxon>
        <taxon>Ascomycota</taxon>
        <taxon>Saccharomycotina</taxon>
        <taxon>Saccharomycetes</taxon>
        <taxon>Saccharomycetales</taxon>
        <taxon>Saccharomycetaceae</taxon>
        <taxon>Eremothecium</taxon>
    </lineage>
</organism>
<accession>Q757R8</accession>
<dbReference type="AlphaFoldDB" id="Q757R8"/>
<evidence type="ECO:0000313" key="3">
    <source>
        <dbReference type="Proteomes" id="UP000000591"/>
    </source>
</evidence>